<proteinExistence type="inferred from homology"/>
<dbReference type="VEuPathDB" id="FungiDB:TAPDE_004992"/>
<dbReference type="Gene3D" id="3.30.930.10">
    <property type="entry name" value="Bira Bifunctional Protein, Domain 2"/>
    <property type="match status" value="1"/>
</dbReference>
<comment type="caution">
    <text evidence="14">The sequence shown here is derived from an EMBL/GenBank/DDBJ whole genome shotgun (WGS) entry which is preliminary data.</text>
</comment>
<dbReference type="GO" id="GO:0017148">
    <property type="term" value="P:negative regulation of translation"/>
    <property type="evidence" value="ECO:0007669"/>
    <property type="project" value="UniProtKB-KW"/>
</dbReference>
<evidence type="ECO:0000256" key="3">
    <source>
        <dbReference type="ARBA" id="ARBA00022679"/>
    </source>
</evidence>
<dbReference type="PROSITE" id="PS50011">
    <property type="entry name" value="PROTEIN_KINASE_DOM"/>
    <property type="match status" value="2"/>
</dbReference>
<dbReference type="SUPFAM" id="SSF54495">
    <property type="entry name" value="UBC-like"/>
    <property type="match status" value="1"/>
</dbReference>
<dbReference type="InterPro" id="IPR017441">
    <property type="entry name" value="Protein_kinase_ATP_BS"/>
</dbReference>
<evidence type="ECO:0000256" key="7">
    <source>
        <dbReference type="ARBA" id="ARBA00023193"/>
    </source>
</evidence>
<evidence type="ECO:0000256" key="4">
    <source>
        <dbReference type="ARBA" id="ARBA00022741"/>
    </source>
</evidence>
<comment type="catalytic activity">
    <reaction evidence="9">
        <text>L-threonyl-[protein] + ATP = O-phospho-L-threonyl-[protein] + ADP + H(+)</text>
        <dbReference type="Rhea" id="RHEA:46608"/>
        <dbReference type="Rhea" id="RHEA-COMP:11060"/>
        <dbReference type="Rhea" id="RHEA-COMP:11605"/>
        <dbReference type="ChEBI" id="CHEBI:15378"/>
        <dbReference type="ChEBI" id="CHEBI:30013"/>
        <dbReference type="ChEBI" id="CHEBI:30616"/>
        <dbReference type="ChEBI" id="CHEBI:61977"/>
        <dbReference type="ChEBI" id="CHEBI:456216"/>
        <dbReference type="EC" id="2.7.11.1"/>
    </reaction>
    <physiologicalReaction direction="left-to-right" evidence="9">
        <dbReference type="Rhea" id="RHEA:46609"/>
    </physiologicalReaction>
</comment>
<dbReference type="InterPro" id="IPR045864">
    <property type="entry name" value="aa-tRNA-synth_II/BPL/LPL"/>
</dbReference>
<reference evidence="14 15" key="1">
    <citation type="journal article" date="2013" name="MBio">
        <title>Genome sequencing of the plant pathogen Taphrina deformans, the causal agent of peach leaf curl.</title>
        <authorList>
            <person name="Cisse O.H."/>
            <person name="Almeida J.M.G.C.F."/>
            <person name="Fonseca A."/>
            <person name="Kumar A.A."/>
            <person name="Salojaervi J."/>
            <person name="Overmyer K."/>
            <person name="Hauser P.M."/>
            <person name="Pagni M."/>
        </authorList>
    </citation>
    <scope>NUCLEOTIDE SEQUENCE [LARGE SCALE GENOMIC DNA]</scope>
    <source>
        <strain evidence="15">PYCC 5710 / ATCC 11124 / CBS 356.35 / IMI 108563 / JCM 9778 / NBRC 8474</strain>
    </source>
</reference>
<dbReference type="Pfam" id="PF00069">
    <property type="entry name" value="Pkinase"/>
    <property type="match status" value="2"/>
</dbReference>
<evidence type="ECO:0000313" key="15">
    <source>
        <dbReference type="Proteomes" id="UP000013776"/>
    </source>
</evidence>
<dbReference type="STRING" id="1097556.R4XMI9"/>
<keyword evidence="2" id="KW-0723">Serine/threonine-protein kinase</keyword>
<dbReference type="InterPro" id="IPR011009">
    <property type="entry name" value="Kinase-like_dom_sf"/>
</dbReference>
<dbReference type="InterPro" id="IPR050339">
    <property type="entry name" value="CC_SR_Kinase"/>
</dbReference>
<dbReference type="Pfam" id="PF13393">
    <property type="entry name" value="tRNA-synt_His"/>
    <property type="match status" value="1"/>
</dbReference>
<organism evidence="14 15">
    <name type="scientific">Taphrina deformans (strain PYCC 5710 / ATCC 11124 / CBS 356.35 / IMI 108563 / JCM 9778 / NBRC 8474)</name>
    <name type="common">Peach leaf curl fungus</name>
    <name type="synonym">Lalaria deformans</name>
    <dbReference type="NCBI Taxonomy" id="1097556"/>
    <lineage>
        <taxon>Eukaryota</taxon>
        <taxon>Fungi</taxon>
        <taxon>Dikarya</taxon>
        <taxon>Ascomycota</taxon>
        <taxon>Taphrinomycotina</taxon>
        <taxon>Taphrinomycetes</taxon>
        <taxon>Taphrinales</taxon>
        <taxon>Taphrinaceae</taxon>
        <taxon>Taphrina</taxon>
    </lineage>
</organism>
<dbReference type="SUPFAM" id="SSF55681">
    <property type="entry name" value="Class II aaRS and biotin synthetases"/>
    <property type="match status" value="1"/>
</dbReference>
<dbReference type="Gene3D" id="3.40.50.800">
    <property type="entry name" value="Anticodon-binding domain"/>
    <property type="match status" value="1"/>
</dbReference>
<keyword evidence="4 11" id="KW-0547">Nucleotide-binding</keyword>
<dbReference type="PROSITE" id="PS00107">
    <property type="entry name" value="PROTEIN_KINASE_ATP"/>
    <property type="match status" value="1"/>
</dbReference>
<dbReference type="Pfam" id="PF12745">
    <property type="entry name" value="HGTP_anticodon2"/>
    <property type="match status" value="1"/>
</dbReference>
<evidence type="ECO:0000256" key="1">
    <source>
        <dbReference type="ARBA" id="ARBA00012513"/>
    </source>
</evidence>
<dbReference type="InterPro" id="IPR036621">
    <property type="entry name" value="Anticodon-bd_dom_sf"/>
</dbReference>
<dbReference type="Gene3D" id="3.30.200.20">
    <property type="entry name" value="Phosphorylase Kinase, domain 1"/>
    <property type="match status" value="1"/>
</dbReference>
<dbReference type="InterPro" id="IPR000719">
    <property type="entry name" value="Prot_kinase_dom"/>
</dbReference>
<dbReference type="OrthoDB" id="341578at2759"/>
<accession>R4XMI9</accession>
<dbReference type="GO" id="GO:0005737">
    <property type="term" value="C:cytoplasm"/>
    <property type="evidence" value="ECO:0007669"/>
    <property type="project" value="TreeGrafter"/>
</dbReference>
<keyword evidence="7" id="KW-0652">Protein synthesis inhibitor</keyword>
<dbReference type="SMART" id="SM00220">
    <property type="entry name" value="S_TKc"/>
    <property type="match status" value="1"/>
</dbReference>
<comment type="similarity">
    <text evidence="8">Belongs to the protein kinase superfamily. Ser/Thr protein kinase family. GCN2 subfamily.</text>
</comment>
<dbReference type="InterPro" id="IPR006575">
    <property type="entry name" value="RWD_dom"/>
</dbReference>
<evidence type="ECO:0000256" key="11">
    <source>
        <dbReference type="PROSITE-ProRule" id="PRU10141"/>
    </source>
</evidence>
<keyword evidence="15" id="KW-1185">Reference proteome</keyword>
<dbReference type="InterPro" id="IPR041715">
    <property type="entry name" value="HisRS-like_core"/>
</dbReference>
<dbReference type="InterPro" id="IPR008271">
    <property type="entry name" value="Ser/Thr_kinase_AS"/>
</dbReference>
<evidence type="ECO:0000259" key="12">
    <source>
        <dbReference type="PROSITE" id="PS50011"/>
    </source>
</evidence>
<evidence type="ECO:0000256" key="8">
    <source>
        <dbReference type="ARBA" id="ARBA00037982"/>
    </source>
</evidence>
<feature type="domain" description="Protein kinase" evidence="12">
    <location>
        <begin position="140"/>
        <end position="401"/>
    </location>
</feature>
<evidence type="ECO:0000256" key="6">
    <source>
        <dbReference type="ARBA" id="ARBA00022840"/>
    </source>
</evidence>
<keyword evidence="5" id="KW-0418">Kinase</keyword>
<comment type="catalytic activity">
    <reaction evidence="10">
        <text>L-seryl-[protein] + ATP = O-phospho-L-seryl-[protein] + ADP + H(+)</text>
        <dbReference type="Rhea" id="RHEA:17989"/>
        <dbReference type="Rhea" id="RHEA-COMP:9863"/>
        <dbReference type="Rhea" id="RHEA-COMP:11604"/>
        <dbReference type="ChEBI" id="CHEBI:15378"/>
        <dbReference type="ChEBI" id="CHEBI:29999"/>
        <dbReference type="ChEBI" id="CHEBI:30616"/>
        <dbReference type="ChEBI" id="CHEBI:83421"/>
        <dbReference type="ChEBI" id="CHEBI:456216"/>
        <dbReference type="EC" id="2.7.11.1"/>
    </reaction>
    <physiologicalReaction direction="left-to-right" evidence="10">
        <dbReference type="Rhea" id="RHEA:17990"/>
    </physiologicalReaction>
</comment>
<dbReference type="EC" id="2.7.11.1" evidence="1"/>
<dbReference type="InterPro" id="IPR024435">
    <property type="entry name" value="HisRS-related_dom"/>
</dbReference>
<dbReference type="PROSITE" id="PS00108">
    <property type="entry name" value="PROTEIN_KINASE_ST"/>
    <property type="match status" value="1"/>
</dbReference>
<dbReference type="GO" id="GO:0004694">
    <property type="term" value="F:eukaryotic translation initiation factor 2alpha kinase activity"/>
    <property type="evidence" value="ECO:0007669"/>
    <property type="project" value="TreeGrafter"/>
</dbReference>
<protein>
    <recommendedName>
        <fullName evidence="1">non-specific serine/threonine protein kinase</fullName>
        <ecNumber evidence="1">2.7.11.1</ecNumber>
    </recommendedName>
</protein>
<dbReference type="GO" id="GO:0007165">
    <property type="term" value="P:signal transduction"/>
    <property type="evidence" value="ECO:0007669"/>
    <property type="project" value="UniProtKB-ARBA"/>
</dbReference>
<dbReference type="Pfam" id="PF05773">
    <property type="entry name" value="RWD"/>
    <property type="match status" value="1"/>
</dbReference>
<evidence type="ECO:0000256" key="5">
    <source>
        <dbReference type="ARBA" id="ARBA00022777"/>
    </source>
</evidence>
<dbReference type="PANTHER" id="PTHR11042:SF160">
    <property type="entry name" value="EUKARYOTIC TRANSLATION INITIATION FACTOR 2-ALPHA KINASE 1"/>
    <property type="match status" value="1"/>
</dbReference>
<evidence type="ECO:0000256" key="10">
    <source>
        <dbReference type="ARBA" id="ARBA00048977"/>
    </source>
</evidence>
<feature type="binding site" evidence="11">
    <location>
        <position position="462"/>
    </location>
    <ligand>
        <name>ATP</name>
        <dbReference type="ChEBI" id="CHEBI:30616"/>
    </ligand>
</feature>
<dbReference type="Gene3D" id="3.10.110.10">
    <property type="entry name" value="Ubiquitin Conjugating Enzyme"/>
    <property type="match status" value="1"/>
</dbReference>
<dbReference type="PANTHER" id="PTHR11042">
    <property type="entry name" value="EUKARYOTIC TRANSLATION INITIATION FACTOR 2-ALPHA KINASE EIF2-ALPHA KINASE -RELATED"/>
    <property type="match status" value="1"/>
</dbReference>
<dbReference type="SUPFAM" id="SSF56112">
    <property type="entry name" value="Protein kinase-like (PK-like)"/>
    <property type="match status" value="2"/>
</dbReference>
<dbReference type="Gene3D" id="1.10.510.10">
    <property type="entry name" value="Transferase(Phosphotransferase) domain 1"/>
    <property type="match status" value="2"/>
</dbReference>
<gene>
    <name evidence="14" type="ORF">TAPDE_004992</name>
</gene>
<evidence type="ECO:0000259" key="13">
    <source>
        <dbReference type="PROSITE" id="PS50908"/>
    </source>
</evidence>
<keyword evidence="3" id="KW-0808">Transferase</keyword>
<dbReference type="EMBL" id="CAHR02000256">
    <property type="protein sequence ID" value="CCG84525.1"/>
    <property type="molecule type" value="Genomic_DNA"/>
</dbReference>
<feature type="domain" description="RWD" evidence="13">
    <location>
        <begin position="1"/>
        <end position="57"/>
    </location>
</feature>
<evidence type="ECO:0000313" key="14">
    <source>
        <dbReference type="EMBL" id="CCG84525.1"/>
    </source>
</evidence>
<keyword evidence="6 11" id="KW-0067">ATP-binding</keyword>
<dbReference type="Proteomes" id="UP000013776">
    <property type="component" value="Unassembled WGS sequence"/>
</dbReference>
<dbReference type="GO" id="GO:0005634">
    <property type="term" value="C:nucleus"/>
    <property type="evidence" value="ECO:0007669"/>
    <property type="project" value="TreeGrafter"/>
</dbReference>
<dbReference type="eggNOG" id="KOG1035">
    <property type="taxonomic scope" value="Eukaryota"/>
</dbReference>
<name>R4XMI9_TAPDE</name>
<dbReference type="PROSITE" id="PS50908">
    <property type="entry name" value="RWD"/>
    <property type="match status" value="1"/>
</dbReference>
<sequence>MMYPNTLPKLNLEDPRHLLKADVAKLQSMMLEAAKEIVGMEMIYDLVEIVRAGLKSCIRTGVANSLDEERTLRLKELEARTDMDERLQYSLELQETRSQQDKLRYQIEIDRQAKVMPRKSPNTLADSRWLQLPDTESVAFNRPLQVGQYIVSKVPLSGLIDPHDQSCTRPHFSHLNIAGSIIVKEYVIQVDNQNILQAAESIVAKLRLPQEQQKEAFGLDTYGSSILKSEIGYRFFVAQQYAPRGSVKDLLTIIPAVTVEQARAWVVNLANELVGAHRMGIYHKRISSSKVMLIERENRLVATLCDWGYSDLLVRNSSHLDKTQIPDEAPFSPSSDVVGLCHVFLEMIVGSEAIQHGQIEEILEQHRSLIASDMRLFLLEVMKSARGLRYTASDFLSSEYLRSASSSFCKTLVPSSSVFPQGINQSRYLSDFEEISQIGKGAYGTVVKARNRLDGRVYAVKKVHTRTEAKVLREVSGLARLNHPSIVRYFASWVEKTVKSSIVSPSSSDSSDSSYTEELGEHDDILTSSVIFASSEGQARHDDGRILSGRLSQVHEFGDCLVRTLFIQMEYCSGDTLRNIIERRNVGTLLWNYFSQIVDGVRYIHSQGLIHRDLKPANIFVSPEGQLKLGDFGLAMEFVALTDETIHGVMSDATEGDNTSYVGTYLYQAPELSSSKRYDSKVDLYALGIILGELSCDWSTGMERILVLKGLRTPLISCPLSKDRYREIELLRALLSHDPGQRPSAEALSAMLPPVVHRTYLKDTLKLLNEDRTFKEDILSHLFSTQPLSAEYVYDADFHVPDVHRIFRAHGAIDRSMSMAALFPYNAAYRDKVNAVKLLDESSNILQLPCDFKIPYARILARQHTGSIQEKSFVIGPVYRNDGRASRTYLEADFDVISTEKLIAPILAVEPLRVLFEIIWNIPQVEVNKVHYSIGHSGIAKAILEQAHVPDAKRGQVLCMLASLSHKHERQPVSAWQKRLATILNESSVLELLKFVPHTGHSLEKEVRRVLDLLHCGKIPWMQKLEGDILDFVRNAVKYGISVPVQFRCFTLASHTFDLTYTMEYGIASKDILAVGGTYNSLIEAQQIPGQKDGSVHASGFSLALDKLSKLSRRQNELPSRLRQVDVVINAFAHENQAMELITRLWNHSISSELCCVEEAMQFCSIRNAAFLLSFKDKRSTLHGQLTIRVRNLHTEETEEILANTIVTYLNAELTDLTHMVRPPPLIRTSSTSIKDPEITFINSDETKRLRTNQRNIVISKATEQFSELAKDLQDTRVPILVLDLGMESMNVLRSINFRSNEEQAFRRIQEQVHGPSVRHTMSALHEALSKFQAEGKRYLFVYSMKCQESLLLSI</sequence>
<dbReference type="InterPro" id="IPR016135">
    <property type="entry name" value="UBQ-conjugating_enzyme/RWD"/>
</dbReference>
<dbReference type="GO" id="GO:0005524">
    <property type="term" value="F:ATP binding"/>
    <property type="evidence" value="ECO:0007669"/>
    <property type="project" value="UniProtKB-UniRule"/>
</dbReference>
<evidence type="ECO:0000256" key="9">
    <source>
        <dbReference type="ARBA" id="ARBA00048659"/>
    </source>
</evidence>
<evidence type="ECO:0000256" key="2">
    <source>
        <dbReference type="ARBA" id="ARBA00022527"/>
    </source>
</evidence>
<feature type="domain" description="Protein kinase" evidence="12">
    <location>
        <begin position="432"/>
        <end position="760"/>
    </location>
</feature>